<dbReference type="InterPro" id="IPR023397">
    <property type="entry name" value="SAM-dep_MeTrfase_MraW_recog"/>
</dbReference>
<comment type="function">
    <text evidence="6">Specifically methylates the N4 position of cytidine in position 1402 (C1402) of 16S rRNA.</text>
</comment>
<comment type="caution">
    <text evidence="8">The sequence shown here is derived from an EMBL/GenBank/DDBJ whole genome shotgun (WGS) entry which is preliminary data.</text>
</comment>
<keyword evidence="6" id="KW-0963">Cytoplasm</keyword>
<dbReference type="PANTHER" id="PTHR11265">
    <property type="entry name" value="S-ADENOSYL-METHYLTRANSFERASE MRAW"/>
    <property type="match status" value="1"/>
</dbReference>
<dbReference type="EMBL" id="QNBE01000045">
    <property type="protein sequence ID" value="RKX70259.1"/>
    <property type="molecule type" value="Genomic_DNA"/>
</dbReference>
<evidence type="ECO:0000313" key="8">
    <source>
        <dbReference type="EMBL" id="RKX70259.1"/>
    </source>
</evidence>
<dbReference type="Pfam" id="PF01795">
    <property type="entry name" value="Methyltransf_5"/>
    <property type="match status" value="1"/>
</dbReference>
<dbReference type="Proteomes" id="UP000268469">
    <property type="component" value="Unassembled WGS sequence"/>
</dbReference>
<keyword evidence="2 6" id="KW-0698">rRNA processing</keyword>
<feature type="binding site" evidence="6">
    <location>
        <position position="102"/>
    </location>
    <ligand>
        <name>S-adenosyl-L-methionine</name>
        <dbReference type="ChEBI" id="CHEBI:59789"/>
    </ligand>
</feature>
<accession>A0A660SHH8</accession>
<evidence type="ECO:0000313" key="9">
    <source>
        <dbReference type="Proteomes" id="UP000268469"/>
    </source>
</evidence>
<keyword evidence="3 6" id="KW-0489">Methyltransferase</keyword>
<evidence type="ECO:0000256" key="7">
    <source>
        <dbReference type="SAM" id="MobiDB-lite"/>
    </source>
</evidence>
<dbReference type="SUPFAM" id="SSF53335">
    <property type="entry name" value="S-adenosyl-L-methionine-dependent methyltransferases"/>
    <property type="match status" value="1"/>
</dbReference>
<feature type="binding site" evidence="6">
    <location>
        <position position="74"/>
    </location>
    <ligand>
        <name>S-adenosyl-L-methionine</name>
        <dbReference type="ChEBI" id="CHEBI:59789"/>
    </ligand>
</feature>
<feature type="region of interest" description="Disordered" evidence="7">
    <location>
        <begin position="253"/>
        <end position="282"/>
    </location>
</feature>
<dbReference type="PIRSF" id="PIRSF004486">
    <property type="entry name" value="MraW"/>
    <property type="match status" value="1"/>
</dbReference>
<sequence length="282" mass="32690">MFHLPVMVKEVIDYLYHGDGIYLDCTAGGGGHLSHLLAKLDRGRIVAIDQDPDAIQYLRGRFQDPRLTIVHGNFSNLSRLSKRLGIEGYDGILFDLGLSRHQIETSGRGFSFERDGPLDMRMDPSLPLTARDLIRRSTRRELSAIIRSFGEDPRSGVLARIIWQNRKRIETTFDLRRLIEQTTLRRYRKKTLHRVFQAFRIAVNHELDNLKIGLDSAYQLLNREGRIVCISYHSLEDRIVKRRFKSWPGFETLTPKPVRPTEEEKEENPSSRSARLRAGRRL</sequence>
<feature type="binding site" evidence="6">
    <location>
        <position position="95"/>
    </location>
    <ligand>
        <name>S-adenosyl-L-methionine</name>
        <dbReference type="ChEBI" id="CHEBI:59789"/>
    </ligand>
</feature>
<dbReference type="GO" id="GO:0070475">
    <property type="term" value="P:rRNA base methylation"/>
    <property type="evidence" value="ECO:0007669"/>
    <property type="project" value="UniProtKB-UniRule"/>
</dbReference>
<dbReference type="InterPro" id="IPR002903">
    <property type="entry name" value="RsmH"/>
</dbReference>
<evidence type="ECO:0000256" key="6">
    <source>
        <dbReference type="HAMAP-Rule" id="MF_01007"/>
    </source>
</evidence>
<evidence type="ECO:0000256" key="2">
    <source>
        <dbReference type="ARBA" id="ARBA00022552"/>
    </source>
</evidence>
<dbReference type="CDD" id="cd02440">
    <property type="entry name" value="AdoMet_MTases"/>
    <property type="match status" value="1"/>
</dbReference>
<keyword evidence="4 6" id="KW-0808">Transferase</keyword>
<gene>
    <name evidence="6" type="primary">rsmH</name>
    <name evidence="8" type="ORF">DRP53_05655</name>
</gene>
<comment type="catalytic activity">
    <reaction evidence="6">
        <text>cytidine(1402) in 16S rRNA + S-adenosyl-L-methionine = N(4)-methylcytidine(1402) in 16S rRNA + S-adenosyl-L-homocysteine + H(+)</text>
        <dbReference type="Rhea" id="RHEA:42928"/>
        <dbReference type="Rhea" id="RHEA-COMP:10286"/>
        <dbReference type="Rhea" id="RHEA-COMP:10287"/>
        <dbReference type="ChEBI" id="CHEBI:15378"/>
        <dbReference type="ChEBI" id="CHEBI:57856"/>
        <dbReference type="ChEBI" id="CHEBI:59789"/>
        <dbReference type="ChEBI" id="CHEBI:74506"/>
        <dbReference type="ChEBI" id="CHEBI:82748"/>
        <dbReference type="EC" id="2.1.1.199"/>
    </reaction>
</comment>
<evidence type="ECO:0000256" key="4">
    <source>
        <dbReference type="ARBA" id="ARBA00022679"/>
    </source>
</evidence>
<organism evidence="8 9">
    <name type="scientific">candidate division WOR-3 bacterium</name>
    <dbReference type="NCBI Taxonomy" id="2052148"/>
    <lineage>
        <taxon>Bacteria</taxon>
        <taxon>Bacteria division WOR-3</taxon>
    </lineage>
</organism>
<dbReference type="EC" id="2.1.1.199" evidence="6"/>
<dbReference type="SUPFAM" id="SSF81799">
    <property type="entry name" value="Putative methyltransferase TM0872, insert domain"/>
    <property type="match status" value="1"/>
</dbReference>
<dbReference type="PANTHER" id="PTHR11265:SF0">
    <property type="entry name" value="12S RRNA N4-METHYLCYTIDINE METHYLTRANSFERASE"/>
    <property type="match status" value="1"/>
</dbReference>
<dbReference type="Gene3D" id="3.40.50.150">
    <property type="entry name" value="Vaccinia Virus protein VP39"/>
    <property type="match status" value="1"/>
</dbReference>
<dbReference type="NCBIfam" id="TIGR00006">
    <property type="entry name" value="16S rRNA (cytosine(1402)-N(4))-methyltransferase RsmH"/>
    <property type="match status" value="1"/>
</dbReference>
<feature type="binding site" evidence="6">
    <location>
        <begin position="30"/>
        <end position="32"/>
    </location>
    <ligand>
        <name>S-adenosyl-L-methionine</name>
        <dbReference type="ChEBI" id="CHEBI:59789"/>
    </ligand>
</feature>
<keyword evidence="5 6" id="KW-0949">S-adenosyl-L-methionine</keyword>
<reference evidence="8 9" key="1">
    <citation type="submission" date="2018-06" db="EMBL/GenBank/DDBJ databases">
        <title>Extensive metabolic versatility and redundancy in microbially diverse, dynamic hydrothermal sediments.</title>
        <authorList>
            <person name="Dombrowski N."/>
            <person name="Teske A."/>
            <person name="Baker B.J."/>
        </authorList>
    </citation>
    <scope>NUCLEOTIDE SEQUENCE [LARGE SCALE GENOMIC DNA]</scope>
    <source>
        <strain evidence="8">B36_G15</strain>
    </source>
</reference>
<dbReference type="AlphaFoldDB" id="A0A660SHH8"/>
<evidence type="ECO:0000256" key="3">
    <source>
        <dbReference type="ARBA" id="ARBA00022603"/>
    </source>
</evidence>
<comment type="subcellular location">
    <subcellularLocation>
        <location evidence="6">Cytoplasm</location>
    </subcellularLocation>
</comment>
<proteinExistence type="inferred from homology"/>
<evidence type="ECO:0000256" key="5">
    <source>
        <dbReference type="ARBA" id="ARBA00022691"/>
    </source>
</evidence>
<dbReference type="InterPro" id="IPR029063">
    <property type="entry name" value="SAM-dependent_MTases_sf"/>
</dbReference>
<name>A0A660SHH8_UNCW3</name>
<protein>
    <recommendedName>
        <fullName evidence="6">Ribosomal RNA small subunit methyltransferase H</fullName>
        <ecNumber evidence="6">2.1.1.199</ecNumber>
    </recommendedName>
    <alternativeName>
        <fullName evidence="6">16S rRNA m(4)C1402 methyltransferase</fullName>
    </alternativeName>
    <alternativeName>
        <fullName evidence="6">rRNA (cytosine-N(4)-)-methyltransferase RsmH</fullName>
    </alternativeName>
</protein>
<comment type="similarity">
    <text evidence="1 6">Belongs to the methyltransferase superfamily. RsmH family.</text>
</comment>
<dbReference type="Gene3D" id="1.10.150.170">
    <property type="entry name" value="Putative methyltransferase TM0872, insert domain"/>
    <property type="match status" value="1"/>
</dbReference>
<dbReference type="GO" id="GO:0071424">
    <property type="term" value="F:rRNA (cytosine-N4-)-methyltransferase activity"/>
    <property type="evidence" value="ECO:0007669"/>
    <property type="project" value="UniProtKB-UniRule"/>
</dbReference>
<dbReference type="GO" id="GO:0005737">
    <property type="term" value="C:cytoplasm"/>
    <property type="evidence" value="ECO:0007669"/>
    <property type="project" value="UniProtKB-SubCell"/>
</dbReference>
<evidence type="ECO:0000256" key="1">
    <source>
        <dbReference type="ARBA" id="ARBA00010396"/>
    </source>
</evidence>
<feature type="binding site" evidence="6">
    <location>
        <position position="49"/>
    </location>
    <ligand>
        <name>S-adenosyl-L-methionine</name>
        <dbReference type="ChEBI" id="CHEBI:59789"/>
    </ligand>
</feature>
<dbReference type="HAMAP" id="MF_01007">
    <property type="entry name" value="16SrRNA_methyltr_H"/>
    <property type="match status" value="1"/>
</dbReference>